<evidence type="ECO:0000256" key="4">
    <source>
        <dbReference type="ARBA" id="ARBA00023240"/>
    </source>
</evidence>
<dbReference type="PANTHER" id="PTHR24252:SF7">
    <property type="entry name" value="HYALIN"/>
    <property type="match status" value="1"/>
</dbReference>
<gene>
    <name evidence="10" type="ORF">BINO364_LOCUS9614</name>
</gene>
<accession>A0A8J9VJT1</accession>
<evidence type="ECO:0000259" key="9">
    <source>
        <dbReference type="PROSITE" id="PS50240"/>
    </source>
</evidence>
<keyword evidence="7" id="KW-0378">Hydrolase</keyword>
<dbReference type="SUPFAM" id="SSF50494">
    <property type="entry name" value="Trypsin-like serine proteases"/>
    <property type="match status" value="2"/>
</dbReference>
<dbReference type="PRINTS" id="PR00722">
    <property type="entry name" value="CHYMOTRYPSIN"/>
</dbReference>
<evidence type="ECO:0000256" key="8">
    <source>
        <dbReference type="SAM" id="MobiDB-lite"/>
    </source>
</evidence>
<dbReference type="AlphaFoldDB" id="A0A8J9VJT1"/>
<dbReference type="EMBL" id="OV170224">
    <property type="protein sequence ID" value="CAH0723838.1"/>
    <property type="molecule type" value="Genomic_DNA"/>
</dbReference>
<dbReference type="InterPro" id="IPR033116">
    <property type="entry name" value="TRYPSIN_SER"/>
</dbReference>
<dbReference type="InterPro" id="IPR018114">
    <property type="entry name" value="TRYPSIN_HIS"/>
</dbReference>
<dbReference type="GO" id="GO:0090729">
    <property type="term" value="F:toxin activity"/>
    <property type="evidence" value="ECO:0007669"/>
    <property type="project" value="UniProtKB-KW"/>
</dbReference>
<dbReference type="PROSITE" id="PS00134">
    <property type="entry name" value="TRYPSIN_HIS"/>
    <property type="match status" value="1"/>
</dbReference>
<sequence>MKVNAEDVANATEEIVSSTTENVTEKLNEENNKCNCRCGERNEATRIVGGVETAVNEFPWVARLNYFNKFYCAGMLINDRYVLTAAHCVKGLMWFMMKVTLGDHNRCNKTQRPEVRYVVDLVAHNFTYLTFRDDIAVLKLNDRVNISNTIKPVCLPHDDAHLYTGVKAIAVGWGSVGEQMSHSCNLLDVELPVLSNEVCRNTKYDSSMITDGMLCAGYPEQGKKDTCQGDSGGPLTAERSDKRYEVLGCGMLQNDVPDMPWLATINTGKTIIRGTLISDRHVITAASPLLRKSPIDVIVNLGAFELCKGENALNISVEAISIHPGYYSTGKFNDLALLKLSNNVMFNKLVSPICMPVYDNVGADQIAWTSTWMRNKTEYCLSQITTVPIIPSRSCARNSVYPPEIIISDKGCLGPARSKSIVCEVKELALLYHLQVTLYPKEDIGSPVMTRWSAGSPFRLIGVVTFASCKDEVSPLFTKIVDNLMWIQENIRNDCQCF</sequence>
<dbReference type="FunFam" id="2.40.10.10:FF:000068">
    <property type="entry name" value="transmembrane protease serine 2"/>
    <property type="match status" value="2"/>
</dbReference>
<reference evidence="10" key="1">
    <citation type="submission" date="2021-12" db="EMBL/GenBank/DDBJ databases">
        <authorList>
            <person name="Martin H S."/>
        </authorList>
    </citation>
    <scope>NUCLEOTIDE SEQUENCE</scope>
</reference>
<dbReference type="Gene3D" id="2.40.10.10">
    <property type="entry name" value="Trypsin-like serine proteases"/>
    <property type="match status" value="3"/>
</dbReference>
<evidence type="ECO:0000256" key="3">
    <source>
        <dbReference type="ARBA" id="ARBA00023157"/>
    </source>
</evidence>
<comment type="function">
    <text evidence="5">Fibrinolytic activity; shows preferential cleavage of Arg-Gly bonds in all three fibrinogen chains. Contact with the caterpillars causes severe bleeding, due the anticoagulant effect of the protein.</text>
</comment>
<proteinExistence type="predicted"/>
<dbReference type="GO" id="GO:0006508">
    <property type="term" value="P:proteolysis"/>
    <property type="evidence" value="ECO:0007669"/>
    <property type="project" value="UniProtKB-KW"/>
</dbReference>
<dbReference type="GO" id="GO:0005576">
    <property type="term" value="C:extracellular region"/>
    <property type="evidence" value="ECO:0007669"/>
    <property type="project" value="UniProtKB-SubCell"/>
</dbReference>
<evidence type="ECO:0000256" key="6">
    <source>
        <dbReference type="ARBA" id="ARBA00084094"/>
    </source>
</evidence>
<dbReference type="InterPro" id="IPR001314">
    <property type="entry name" value="Peptidase_S1A"/>
</dbReference>
<keyword evidence="7" id="KW-0720">Serine protease</keyword>
<evidence type="ECO:0000256" key="1">
    <source>
        <dbReference type="ARBA" id="ARBA00004239"/>
    </source>
</evidence>
<dbReference type="Pfam" id="PF00089">
    <property type="entry name" value="Trypsin"/>
    <property type="match status" value="2"/>
</dbReference>
<keyword evidence="11" id="KW-1185">Reference proteome</keyword>
<comment type="subcellular location">
    <subcellularLocation>
        <location evidence="1">Secreted</location>
        <location evidence="1">Extracellular space</location>
    </subcellularLocation>
</comment>
<feature type="non-terminal residue" evidence="10">
    <location>
        <position position="498"/>
    </location>
</feature>
<evidence type="ECO:0000313" key="11">
    <source>
        <dbReference type="Proteomes" id="UP000838878"/>
    </source>
</evidence>
<keyword evidence="3" id="KW-1015">Disulfide bond</keyword>
<feature type="domain" description="Peptidase S1" evidence="9">
    <location>
        <begin position="47"/>
        <end position="378"/>
    </location>
</feature>
<dbReference type="OrthoDB" id="546450at2759"/>
<dbReference type="InterPro" id="IPR001254">
    <property type="entry name" value="Trypsin_dom"/>
</dbReference>
<keyword evidence="6" id="KW-1205">Fibrinolytic toxin</keyword>
<dbReference type="PROSITE" id="PS50240">
    <property type="entry name" value="TRYPSIN_DOM"/>
    <property type="match status" value="1"/>
</dbReference>
<evidence type="ECO:0000256" key="5">
    <source>
        <dbReference type="ARBA" id="ARBA00055534"/>
    </source>
</evidence>
<dbReference type="InterPro" id="IPR009003">
    <property type="entry name" value="Peptidase_S1_PA"/>
</dbReference>
<dbReference type="Proteomes" id="UP000838878">
    <property type="component" value="Chromosome 4"/>
</dbReference>
<organism evidence="10 11">
    <name type="scientific">Brenthis ino</name>
    <name type="common">lesser marbled fritillary</name>
    <dbReference type="NCBI Taxonomy" id="405034"/>
    <lineage>
        <taxon>Eukaryota</taxon>
        <taxon>Metazoa</taxon>
        <taxon>Ecdysozoa</taxon>
        <taxon>Arthropoda</taxon>
        <taxon>Hexapoda</taxon>
        <taxon>Insecta</taxon>
        <taxon>Pterygota</taxon>
        <taxon>Neoptera</taxon>
        <taxon>Endopterygota</taxon>
        <taxon>Lepidoptera</taxon>
        <taxon>Glossata</taxon>
        <taxon>Ditrysia</taxon>
        <taxon>Papilionoidea</taxon>
        <taxon>Nymphalidae</taxon>
        <taxon>Heliconiinae</taxon>
        <taxon>Argynnini</taxon>
        <taxon>Brenthis</taxon>
    </lineage>
</organism>
<dbReference type="GO" id="GO:0004252">
    <property type="term" value="F:serine-type endopeptidase activity"/>
    <property type="evidence" value="ECO:0007669"/>
    <property type="project" value="InterPro"/>
</dbReference>
<keyword evidence="7" id="KW-0645">Protease</keyword>
<name>A0A8J9VJT1_9NEOP</name>
<dbReference type="CDD" id="cd00190">
    <property type="entry name" value="Tryp_SPc"/>
    <property type="match status" value="1"/>
</dbReference>
<keyword evidence="2" id="KW-0800">Toxin</keyword>
<dbReference type="InterPro" id="IPR043504">
    <property type="entry name" value="Peptidase_S1_PA_chymotrypsin"/>
</dbReference>
<dbReference type="PANTHER" id="PTHR24252">
    <property type="entry name" value="ACROSIN-RELATED"/>
    <property type="match status" value="1"/>
</dbReference>
<keyword evidence="4" id="KW-1199">Hemostasis impairing toxin</keyword>
<feature type="region of interest" description="Disordered" evidence="8">
    <location>
        <begin position="1"/>
        <end position="24"/>
    </location>
</feature>
<evidence type="ECO:0000313" key="10">
    <source>
        <dbReference type="EMBL" id="CAH0723838.1"/>
    </source>
</evidence>
<evidence type="ECO:0000256" key="7">
    <source>
        <dbReference type="RuleBase" id="RU363034"/>
    </source>
</evidence>
<protein>
    <recommendedName>
        <fullName evidence="9">Peptidase S1 domain-containing protein</fullName>
    </recommendedName>
</protein>
<evidence type="ECO:0000256" key="2">
    <source>
        <dbReference type="ARBA" id="ARBA00022656"/>
    </source>
</evidence>
<dbReference type="PROSITE" id="PS00135">
    <property type="entry name" value="TRYPSIN_SER"/>
    <property type="match status" value="1"/>
</dbReference>
<dbReference type="SMART" id="SM00020">
    <property type="entry name" value="Tryp_SPc"/>
    <property type="match status" value="2"/>
</dbReference>